<keyword evidence="1" id="KW-0808">Transferase</keyword>
<dbReference type="PIRSF" id="PIRSF017393">
    <property type="entry name" value="MTase_SAV2177"/>
    <property type="match status" value="1"/>
</dbReference>
<organism evidence="1 2">
    <name type="scientific">Actinocrinis puniceicyclus</name>
    <dbReference type="NCBI Taxonomy" id="977794"/>
    <lineage>
        <taxon>Bacteria</taxon>
        <taxon>Bacillati</taxon>
        <taxon>Actinomycetota</taxon>
        <taxon>Actinomycetes</taxon>
        <taxon>Catenulisporales</taxon>
        <taxon>Actinospicaceae</taxon>
        <taxon>Actinocrinis</taxon>
    </lineage>
</organism>
<evidence type="ECO:0000313" key="1">
    <source>
        <dbReference type="EMBL" id="MBS2963989.1"/>
    </source>
</evidence>
<keyword evidence="1" id="KW-0489">Methyltransferase</keyword>
<dbReference type="SUPFAM" id="SSF53335">
    <property type="entry name" value="S-adenosyl-L-methionine-dependent methyltransferases"/>
    <property type="match status" value="1"/>
</dbReference>
<keyword evidence="2" id="KW-1185">Reference proteome</keyword>
<dbReference type="EC" id="2.1.1.-" evidence="1"/>
<sequence>MVDTGKAHPARVYDYWLGGKDHFAADRLVAERVAANAPEVTQACRENRAFVGRAVRILAAGGARQFLDIGTGFPTMGNSDEAAHAVAPDAHVVCVDNDPVVLAHSRALLARRRPEHTTVLAGDLRDPRSILTDPQLREVIDFGRPVVLLLAAILHFIPDSDEPAAILAAFRDAMAPGSHLVLSHATYDFNIKVLNNSRVYRDATAPFVPRSGAQIAVLLDGFEPLEPGLVDVADWRPDGTRPLPQQRLNIYGVVARKP</sequence>
<name>A0A8J7WQ58_9ACTN</name>
<dbReference type="Proteomes" id="UP000677913">
    <property type="component" value="Unassembled WGS sequence"/>
</dbReference>
<dbReference type="GO" id="GO:0032259">
    <property type="term" value="P:methylation"/>
    <property type="evidence" value="ECO:0007669"/>
    <property type="project" value="UniProtKB-KW"/>
</dbReference>
<dbReference type="InterPro" id="IPR029063">
    <property type="entry name" value="SAM-dependent_MTases_sf"/>
</dbReference>
<evidence type="ECO:0000313" key="2">
    <source>
        <dbReference type="Proteomes" id="UP000677913"/>
    </source>
</evidence>
<proteinExistence type="predicted"/>
<dbReference type="Pfam" id="PF04672">
    <property type="entry name" value="Methyltransf_19"/>
    <property type="match status" value="1"/>
</dbReference>
<dbReference type="CDD" id="cd02440">
    <property type="entry name" value="AdoMet_MTases"/>
    <property type="match status" value="1"/>
</dbReference>
<dbReference type="AlphaFoldDB" id="A0A8J7WQ58"/>
<protein>
    <submittedName>
        <fullName evidence="1">SAM-dependent methyltransferase</fullName>
        <ecNumber evidence="1">2.1.1.-</ecNumber>
    </submittedName>
</protein>
<gene>
    <name evidence="1" type="ORF">KGA66_13110</name>
</gene>
<reference evidence="1" key="1">
    <citation type="submission" date="2021-04" db="EMBL/GenBank/DDBJ databases">
        <title>Genome based classification of Actinospica acidithermotolerans sp. nov., an actinobacterium isolated from an Indonesian hot spring.</title>
        <authorList>
            <person name="Kusuma A.B."/>
            <person name="Putra K.E."/>
            <person name="Nafisah S."/>
            <person name="Loh J."/>
            <person name="Nouioui I."/>
            <person name="Goodfellow M."/>
        </authorList>
    </citation>
    <scope>NUCLEOTIDE SEQUENCE</scope>
    <source>
        <strain evidence="1">DSM 45618</strain>
    </source>
</reference>
<dbReference type="InterPro" id="IPR006764">
    <property type="entry name" value="SAM_dep_MeTrfase_SAV2177_type"/>
</dbReference>
<dbReference type="RefSeq" id="WP_211468203.1">
    <property type="nucleotide sequence ID" value="NZ_JAGSXH010000039.1"/>
</dbReference>
<dbReference type="GO" id="GO:0008168">
    <property type="term" value="F:methyltransferase activity"/>
    <property type="evidence" value="ECO:0007669"/>
    <property type="project" value="UniProtKB-KW"/>
</dbReference>
<dbReference type="Gene3D" id="3.40.50.150">
    <property type="entry name" value="Vaccinia Virus protein VP39"/>
    <property type="match status" value="1"/>
</dbReference>
<dbReference type="EMBL" id="JAGSXH010000039">
    <property type="protein sequence ID" value="MBS2963989.1"/>
    <property type="molecule type" value="Genomic_DNA"/>
</dbReference>
<accession>A0A8J7WQ58</accession>
<comment type="caution">
    <text evidence="1">The sequence shown here is derived from an EMBL/GenBank/DDBJ whole genome shotgun (WGS) entry which is preliminary data.</text>
</comment>